<proteinExistence type="predicted"/>
<dbReference type="OMA" id="GAMYEVE"/>
<protein>
    <submittedName>
        <fullName evidence="1">Uncharacterized protein</fullName>
    </submittedName>
</protein>
<organism evidence="1">
    <name type="scientific">Rosellinia necatrix</name>
    <name type="common">White root-rot fungus</name>
    <dbReference type="NCBI Taxonomy" id="77044"/>
    <lineage>
        <taxon>Eukaryota</taxon>
        <taxon>Fungi</taxon>
        <taxon>Dikarya</taxon>
        <taxon>Ascomycota</taxon>
        <taxon>Pezizomycotina</taxon>
        <taxon>Sordariomycetes</taxon>
        <taxon>Xylariomycetidae</taxon>
        <taxon>Xylariales</taxon>
        <taxon>Xylariaceae</taxon>
        <taxon>Rosellinia</taxon>
    </lineage>
</organism>
<gene>
    <name evidence="1" type="ORF">SAMD00023353_1002020</name>
</gene>
<dbReference type="STRING" id="77044.A0A1W2TBN2"/>
<dbReference type="EMBL" id="DF977455">
    <property type="protein sequence ID" value="GAP85319.2"/>
    <property type="molecule type" value="Genomic_DNA"/>
</dbReference>
<evidence type="ECO:0000313" key="1">
    <source>
        <dbReference type="EMBL" id="GAP85319.2"/>
    </source>
</evidence>
<reference evidence="1" key="1">
    <citation type="submission" date="2016-03" db="EMBL/GenBank/DDBJ databases">
        <title>Draft genome sequence of Rosellinia necatrix.</title>
        <authorList>
            <person name="Kanematsu S."/>
        </authorList>
    </citation>
    <scope>NUCLEOTIDE SEQUENCE [LARGE SCALE GENOMIC DNA]</scope>
    <source>
        <strain evidence="1">W97</strain>
    </source>
</reference>
<evidence type="ECO:0000313" key="2">
    <source>
        <dbReference type="Proteomes" id="UP000054516"/>
    </source>
</evidence>
<accession>A0A1W2TBN2</accession>
<dbReference type="Proteomes" id="UP000054516">
    <property type="component" value="Unassembled WGS sequence"/>
</dbReference>
<sequence>MEVMPGDLNSTLSVPVKLDAFVFNGPVCSGGASPDDARAKIAPITQPNYTSLRLHDALTQSDILPHVDIHNTFHNAFNSRLTNLDTGEVYRHRQGVYLHWMLPRVYRSGVAATGDASLDREKEGLLDPEVPPDDSAPQFRPIPNRWLVIRRLRKSDPAYGSVGLPEYEAWVIESDKQTTVRDVSADVDLQVDLSPFVSAPVGEDVDINKQAEVFIGSKTRMSQWTEPGGKRAPVTILNGGNVLFPDFQHHNGNVLSMLDNFKYGDGETPQYLRSATVDYYVIGWHAFADQDPFHMKVKSTVTRSQRLASFQMYLSPESGDGAEWSGASDSGLTVCHGAMYEVEWDENERPKNIPADKLSKDLQDLSPVSVGTTPMDSLLAYVKAQQKHETEEAVKNVMKAIENVQKYLLVEEDTVDGHDQADDLLYNFNFDKFPGGARYHIAGAADPRKPTVKPSNSIVDKLSRLNREQRRLDSLGRCEERLQWSLFSVWWWYVSRGLPSGEEEKEKMYQETKKLVGSITTAQDNIRKSRDASLKEKKGLLKDEEIARLIENKVISLSVHPNFHTQQDPTLIVGHIQSAWPHDWLDALLVRVNTDLTAWESRQKLGDVRRDVGIDNLPEAIRETAAALVEEFIELSIDKDGQSPTPPGTLKPLYHDTDPIHNTRRDDWGHTQPFFPLFLEWEAEYAHVDFAEWSLEERKFAGQASAKLSYGIATKEPLYEKGEWDPKVTPKSRQDIRVLSGRVLILPQASFSLSAQIKQLIDQTPKEELERMLKGMDPDILLRDLKKLTFLSSPLAGFHDNLLTMCHGTHIKPSIRHSGGKLQIIKGATSADAGLLDRHVIYMGTETDLTPYAALVHVSTDTDDSPFKAATHGQFKLTKLNVIDKFGQVVHALDPRWEAPAQNIRPCLSEFCAPQSLPDNTPNIVERPRPGERGSHYAQMPPHINQMARVNSAFVTKTGSGEWVPQNEWDKPIWGWMVYNYLDRAIQFFLEDGTFYREVRVGGESGAARSEKWLPFKDTDAVAGENSQLDRLINRMATSEKYLESMLGMIAGAMDHAAVAPDAYAQFLNSIVGRPLALANMAWSLELGTDEYTNQSKINAKDPARRLLPRGGKREPYKFPIKMGDKYRAYDGLVGYFETLPPNEQTTKSYLNLNKCYTFFGIKQGDPTLIEIKPAVYPKLEPFYVDPVTNDAASIERERNKMLGRQTFGAIVDPFRPVHGYTGILPVQPLRIPEWTWQEALSRMTAFFHFGPLNVTRDVPAFDRGFLLTKDTDVKDPRSVKTDAIRLPKMGTADWIWLQPYSEDPHGAGEETCFMPLGIAGAETRPRFEDGPYTSVEGYLLLRQPLVRDA</sequence>
<dbReference type="OrthoDB" id="2992173at2759"/>
<keyword evidence="2" id="KW-1185">Reference proteome</keyword>
<name>A0A1W2TBN2_ROSNE</name>